<evidence type="ECO:0000256" key="1">
    <source>
        <dbReference type="SAM" id="MobiDB-lite"/>
    </source>
</evidence>
<sequence length="445" mass="50385">MQHSIVGLGRSVMDIPPLVHREQARQHGDERLPSPGDIMDLPEIPPLLSTRQKRHGLPPCFTAEWASADLPRHSRLTAAGVPKRVRPGRRRRFRMDPVHGTAMARYRARLGQCSRRDPDMACDGSDCSFHRQFDSEQLVPLDPVNLDGFLRASARGDNRWCPDELAYWYGFWRNRMSRDHQIQIVPTRHPGWPSREYIDWWTVACRQRFLTQDRLLQDPRGVQVPGDVPPAASQERDPLVLPCDAPARDDGRGCSALISGGRVRTRPAVGGWIRSRAETMRTRRRSTLDGRRFRRGMGTRIRGETAPRHTTSTSTSSPVRMSRWLGSWSMEGAPDQDPGRNTSTGGGGLSDMYELFSCGEQTMDQMAHGYVASRANNDAVYRPSPPLQPHPDHSQSCQGFQSYQPSPQSFFHPSPQQQYQLPSPHCQTYYQPSPQTSYQSPSWAQ</sequence>
<dbReference type="EMBL" id="JASCZI010090895">
    <property type="protein sequence ID" value="MED6147589.1"/>
    <property type="molecule type" value="Genomic_DNA"/>
</dbReference>
<accession>A0ABU6TGS9</accession>
<organism evidence="2 3">
    <name type="scientific">Stylosanthes scabra</name>
    <dbReference type="NCBI Taxonomy" id="79078"/>
    <lineage>
        <taxon>Eukaryota</taxon>
        <taxon>Viridiplantae</taxon>
        <taxon>Streptophyta</taxon>
        <taxon>Embryophyta</taxon>
        <taxon>Tracheophyta</taxon>
        <taxon>Spermatophyta</taxon>
        <taxon>Magnoliopsida</taxon>
        <taxon>eudicotyledons</taxon>
        <taxon>Gunneridae</taxon>
        <taxon>Pentapetalae</taxon>
        <taxon>rosids</taxon>
        <taxon>fabids</taxon>
        <taxon>Fabales</taxon>
        <taxon>Fabaceae</taxon>
        <taxon>Papilionoideae</taxon>
        <taxon>50 kb inversion clade</taxon>
        <taxon>dalbergioids sensu lato</taxon>
        <taxon>Dalbergieae</taxon>
        <taxon>Pterocarpus clade</taxon>
        <taxon>Stylosanthes</taxon>
    </lineage>
</organism>
<evidence type="ECO:0008006" key="4">
    <source>
        <dbReference type="Google" id="ProtNLM"/>
    </source>
</evidence>
<feature type="region of interest" description="Disordered" evidence="1">
    <location>
        <begin position="378"/>
        <end position="445"/>
    </location>
</feature>
<proteinExistence type="predicted"/>
<name>A0ABU6TGS9_9FABA</name>
<reference evidence="2 3" key="1">
    <citation type="journal article" date="2023" name="Plants (Basel)">
        <title>Bridging the Gap: Combining Genomics and Transcriptomics Approaches to Understand Stylosanthes scabra, an Orphan Legume from the Brazilian Caatinga.</title>
        <authorList>
            <person name="Ferreira-Neto J.R.C."/>
            <person name="da Silva M.D."/>
            <person name="Binneck E."/>
            <person name="de Melo N.F."/>
            <person name="da Silva R.H."/>
            <person name="de Melo A.L.T.M."/>
            <person name="Pandolfi V."/>
            <person name="Bustamante F.O."/>
            <person name="Brasileiro-Vidal A.C."/>
            <person name="Benko-Iseppon A.M."/>
        </authorList>
    </citation>
    <scope>NUCLEOTIDE SEQUENCE [LARGE SCALE GENOMIC DNA]</scope>
    <source>
        <tissue evidence="2">Leaves</tissue>
    </source>
</reference>
<feature type="compositionally biased region" description="Low complexity" evidence="1">
    <location>
        <begin position="400"/>
        <end position="445"/>
    </location>
</feature>
<keyword evidence="3" id="KW-1185">Reference proteome</keyword>
<protein>
    <recommendedName>
        <fullName evidence="4">Aminotransferase-like plant mobile domain-containing protein</fullName>
    </recommendedName>
</protein>
<evidence type="ECO:0000313" key="2">
    <source>
        <dbReference type="EMBL" id="MED6147589.1"/>
    </source>
</evidence>
<gene>
    <name evidence="2" type="ORF">PIB30_045221</name>
</gene>
<comment type="caution">
    <text evidence="2">The sequence shown here is derived from an EMBL/GenBank/DDBJ whole genome shotgun (WGS) entry which is preliminary data.</text>
</comment>
<evidence type="ECO:0000313" key="3">
    <source>
        <dbReference type="Proteomes" id="UP001341840"/>
    </source>
</evidence>
<dbReference type="Proteomes" id="UP001341840">
    <property type="component" value="Unassembled WGS sequence"/>
</dbReference>
<feature type="region of interest" description="Disordered" evidence="1">
    <location>
        <begin position="295"/>
        <end position="348"/>
    </location>
</feature>